<sequence length="316" mass="35287">QRECGYVQRVVEGCEQEFLPLREAIHEELIPAILGRDPPVSLHNFLELPARLGGLAIENPITSSAQAFEASRRASSVLVEAIKQGTPLQTYQHEEEASRVLHQERAERRQQQEAQSEQLLAELPPRQQRVIRRTKNASQWLTVVPLSADDCDLSSSEFRDALAIRYGWEPGNLPKSCDGCGQDFDLNHALNCKKGGLVKRGHDHIRDVCARMAGLAWNGVATEPVLREGDVGNPTLVADLKVQGVWHRERPAFFDNRVVNADAASYAHLDWPSIAQNAATVKHAKYDRAAEDLRASFTPLVCSCDGSLHKEFERFQ</sequence>
<dbReference type="EMBL" id="GBRD01013719">
    <property type="protein sequence ID" value="JAG52107.1"/>
    <property type="molecule type" value="Transcribed_RNA"/>
</dbReference>
<organism evidence="2">
    <name type="scientific">Lygus hesperus</name>
    <name type="common">Western plant bug</name>
    <dbReference type="NCBI Taxonomy" id="30085"/>
    <lineage>
        <taxon>Eukaryota</taxon>
        <taxon>Metazoa</taxon>
        <taxon>Ecdysozoa</taxon>
        <taxon>Arthropoda</taxon>
        <taxon>Hexapoda</taxon>
        <taxon>Insecta</taxon>
        <taxon>Pterygota</taxon>
        <taxon>Neoptera</taxon>
        <taxon>Paraneoptera</taxon>
        <taxon>Hemiptera</taxon>
        <taxon>Heteroptera</taxon>
        <taxon>Panheteroptera</taxon>
        <taxon>Cimicomorpha</taxon>
        <taxon>Miridae</taxon>
        <taxon>Mirini</taxon>
        <taxon>Lygus</taxon>
    </lineage>
</organism>
<accession>A0A0K8SFP4</accession>
<dbReference type="AlphaFoldDB" id="A0A0K8SFP4"/>
<reference evidence="2" key="1">
    <citation type="submission" date="2014-09" db="EMBL/GenBank/DDBJ databases">
        <authorList>
            <person name="Magalhaes I.L.F."/>
            <person name="Oliveira U."/>
            <person name="Santos F.R."/>
            <person name="Vidigal T.H.D.A."/>
            <person name="Brescovit A.D."/>
            <person name="Santos A.J."/>
        </authorList>
    </citation>
    <scope>NUCLEOTIDE SEQUENCE</scope>
</reference>
<evidence type="ECO:0000256" key="1">
    <source>
        <dbReference type="SAM" id="MobiDB-lite"/>
    </source>
</evidence>
<feature type="compositionally biased region" description="Basic and acidic residues" evidence="1">
    <location>
        <begin position="102"/>
        <end position="111"/>
    </location>
</feature>
<evidence type="ECO:0000313" key="2">
    <source>
        <dbReference type="EMBL" id="JAG52107.1"/>
    </source>
</evidence>
<name>A0A0K8SFP4_LYGHE</name>
<feature type="non-terminal residue" evidence="2">
    <location>
        <position position="1"/>
    </location>
</feature>
<protein>
    <submittedName>
        <fullName evidence="2">Uncharacterized protein</fullName>
    </submittedName>
</protein>
<feature type="compositionally biased region" description="Low complexity" evidence="1">
    <location>
        <begin position="112"/>
        <end position="121"/>
    </location>
</feature>
<proteinExistence type="predicted"/>
<feature type="region of interest" description="Disordered" evidence="1">
    <location>
        <begin position="102"/>
        <end position="121"/>
    </location>
</feature>